<comment type="caution">
    <text evidence="2">The sequence shown here is derived from an EMBL/GenBank/DDBJ whole genome shotgun (WGS) entry which is preliminary data.</text>
</comment>
<evidence type="ECO:0008006" key="4">
    <source>
        <dbReference type="Google" id="ProtNLM"/>
    </source>
</evidence>
<accession>A0ABC8SQG4</accession>
<keyword evidence="3" id="KW-1185">Reference proteome</keyword>
<dbReference type="InterPro" id="IPR027246">
    <property type="entry name" value="Porin_Euk/Tom40"/>
</dbReference>
<sequence length="79" mass="8772">MAEFCALCDGLKLIVQYDISCSEFLIECDSMFLNTITIGTHHSLDPLTIVKARVNNFGKANALIQHEFFADLGLVCYAN</sequence>
<dbReference type="PANTHER" id="PTHR11743">
    <property type="entry name" value="VOLTAGE-DEPENDENT ANION-SELECTIVE CHANNEL"/>
    <property type="match status" value="1"/>
</dbReference>
<dbReference type="InterPro" id="IPR023614">
    <property type="entry name" value="Porin_dom_sf"/>
</dbReference>
<dbReference type="InterPro" id="IPR001925">
    <property type="entry name" value="Porin_Euk"/>
</dbReference>
<dbReference type="Proteomes" id="UP001642360">
    <property type="component" value="Unassembled WGS sequence"/>
</dbReference>
<name>A0ABC8SQG4_9AQUA</name>
<proteinExistence type="inferred from homology"/>
<protein>
    <recommendedName>
        <fullName evidence="4">RNase H type-1 domain-containing protein</fullName>
    </recommendedName>
</protein>
<comment type="similarity">
    <text evidence="1">Belongs to the eukaryotic mitochondrial porin (TC 1.B.8.1) family.</text>
</comment>
<dbReference type="GO" id="GO:0005739">
    <property type="term" value="C:mitochondrion"/>
    <property type="evidence" value="ECO:0007669"/>
    <property type="project" value="UniProtKB-ARBA"/>
</dbReference>
<reference evidence="2 3" key="1">
    <citation type="submission" date="2024-02" db="EMBL/GenBank/DDBJ databases">
        <authorList>
            <person name="Vignale AGUSTIN F."/>
            <person name="Sosa J E."/>
            <person name="Modenutti C."/>
        </authorList>
    </citation>
    <scope>NUCLEOTIDE SEQUENCE [LARGE SCALE GENOMIC DNA]</scope>
</reference>
<dbReference type="Pfam" id="PF01459">
    <property type="entry name" value="Porin_3"/>
    <property type="match status" value="1"/>
</dbReference>
<dbReference type="PROSITE" id="PS00558">
    <property type="entry name" value="EUKARYOTIC_PORIN"/>
    <property type="match status" value="1"/>
</dbReference>
<dbReference type="EMBL" id="CAUOFW020003303">
    <property type="protein sequence ID" value="CAK9159130.1"/>
    <property type="molecule type" value="Genomic_DNA"/>
</dbReference>
<dbReference type="Gene3D" id="2.40.160.10">
    <property type="entry name" value="Porin"/>
    <property type="match status" value="1"/>
</dbReference>
<dbReference type="PANTHER" id="PTHR11743:SF70">
    <property type="entry name" value="GH26960P-RELATED"/>
    <property type="match status" value="1"/>
</dbReference>
<organism evidence="2 3">
    <name type="scientific">Ilex paraguariensis</name>
    <name type="common">yerba mate</name>
    <dbReference type="NCBI Taxonomy" id="185542"/>
    <lineage>
        <taxon>Eukaryota</taxon>
        <taxon>Viridiplantae</taxon>
        <taxon>Streptophyta</taxon>
        <taxon>Embryophyta</taxon>
        <taxon>Tracheophyta</taxon>
        <taxon>Spermatophyta</taxon>
        <taxon>Magnoliopsida</taxon>
        <taxon>eudicotyledons</taxon>
        <taxon>Gunneridae</taxon>
        <taxon>Pentapetalae</taxon>
        <taxon>asterids</taxon>
        <taxon>campanulids</taxon>
        <taxon>Aquifoliales</taxon>
        <taxon>Aquifoliaceae</taxon>
        <taxon>Ilex</taxon>
    </lineage>
</organism>
<evidence type="ECO:0000313" key="2">
    <source>
        <dbReference type="EMBL" id="CAK9159130.1"/>
    </source>
</evidence>
<evidence type="ECO:0000313" key="3">
    <source>
        <dbReference type="Proteomes" id="UP001642360"/>
    </source>
</evidence>
<dbReference type="AlphaFoldDB" id="A0ABC8SQG4"/>
<evidence type="ECO:0000256" key="1">
    <source>
        <dbReference type="ARBA" id="ARBA00009624"/>
    </source>
</evidence>
<gene>
    <name evidence="2" type="ORF">ILEXP_LOCUS27813</name>
</gene>